<reference evidence="1" key="1">
    <citation type="submission" date="2020-08" db="EMBL/GenBank/DDBJ databases">
        <title>Genome public.</title>
        <authorList>
            <person name="Liu C."/>
            <person name="Sun Q."/>
        </authorList>
    </citation>
    <scope>NUCLEOTIDE SEQUENCE</scope>
    <source>
        <strain evidence="1">NSJ-55</strain>
    </source>
</reference>
<proteinExistence type="predicted"/>
<dbReference type="AlphaFoldDB" id="A0A923RPB0"/>
<sequence>MAELRVKAKELESIKQEERKTKCPKCGCTEFTPLRKKWRLLTGFATNKVELVCNNCGYKMQPK</sequence>
<keyword evidence="2" id="KW-1185">Reference proteome</keyword>
<comment type="caution">
    <text evidence="1">The sequence shown here is derived from an EMBL/GenBank/DDBJ whole genome shotgun (WGS) entry which is preliminary data.</text>
</comment>
<name>A0A923RPB0_9FIRM</name>
<organism evidence="1 2">
    <name type="scientific">Mediterraneibacter hominis</name>
    <dbReference type="NCBI Taxonomy" id="2763054"/>
    <lineage>
        <taxon>Bacteria</taxon>
        <taxon>Bacillati</taxon>
        <taxon>Bacillota</taxon>
        <taxon>Clostridia</taxon>
        <taxon>Lachnospirales</taxon>
        <taxon>Lachnospiraceae</taxon>
        <taxon>Mediterraneibacter</taxon>
    </lineage>
</organism>
<gene>
    <name evidence="1" type="ORF">H8S37_04715</name>
</gene>
<dbReference type="Proteomes" id="UP000652477">
    <property type="component" value="Unassembled WGS sequence"/>
</dbReference>
<protein>
    <submittedName>
        <fullName evidence="1">Uncharacterized protein</fullName>
    </submittedName>
</protein>
<accession>A0A923RPB0</accession>
<evidence type="ECO:0000313" key="2">
    <source>
        <dbReference type="Proteomes" id="UP000652477"/>
    </source>
</evidence>
<evidence type="ECO:0000313" key="1">
    <source>
        <dbReference type="EMBL" id="MBC5688231.1"/>
    </source>
</evidence>
<dbReference type="EMBL" id="JACOPF010000001">
    <property type="protein sequence ID" value="MBC5688231.1"/>
    <property type="molecule type" value="Genomic_DNA"/>
</dbReference>